<dbReference type="InterPro" id="IPR027417">
    <property type="entry name" value="P-loop_NTPase"/>
</dbReference>
<dbReference type="OrthoDB" id="9814088at2"/>
<dbReference type="GO" id="GO:0006281">
    <property type="term" value="P:DNA repair"/>
    <property type="evidence" value="ECO:0007669"/>
    <property type="project" value="TreeGrafter"/>
</dbReference>
<gene>
    <name evidence="2" type="ORF">SAMN05444123_11284</name>
</gene>
<dbReference type="PANTHER" id="PTHR45766">
    <property type="entry name" value="DNA ANNEALING HELICASE AND ENDONUCLEASE ZRANB3 FAMILY MEMBER"/>
    <property type="match status" value="1"/>
</dbReference>
<evidence type="ECO:0000313" key="2">
    <source>
        <dbReference type="EMBL" id="SEP26900.1"/>
    </source>
</evidence>
<keyword evidence="1" id="KW-0378">Hydrolase</keyword>
<evidence type="ECO:0000313" key="3">
    <source>
        <dbReference type="Proteomes" id="UP000199615"/>
    </source>
</evidence>
<organism evidence="2 3">
    <name type="scientific">Rhodopseudomonas pseudopalustris</name>
    <dbReference type="NCBI Taxonomy" id="1513892"/>
    <lineage>
        <taxon>Bacteria</taxon>
        <taxon>Pseudomonadati</taxon>
        <taxon>Pseudomonadota</taxon>
        <taxon>Alphaproteobacteria</taxon>
        <taxon>Hyphomicrobiales</taxon>
        <taxon>Nitrobacteraceae</taxon>
        <taxon>Rhodopseudomonas</taxon>
    </lineage>
</organism>
<dbReference type="GO" id="GO:0031297">
    <property type="term" value="P:replication fork processing"/>
    <property type="evidence" value="ECO:0007669"/>
    <property type="project" value="TreeGrafter"/>
</dbReference>
<dbReference type="PANTHER" id="PTHR45766:SF6">
    <property type="entry name" value="SWI_SNF-RELATED MATRIX-ASSOCIATED ACTIN-DEPENDENT REGULATOR OF CHROMATIN SUBFAMILY A-LIKE PROTEIN 1"/>
    <property type="match status" value="1"/>
</dbReference>
<reference evidence="3" key="1">
    <citation type="submission" date="2016-10" db="EMBL/GenBank/DDBJ databases">
        <authorList>
            <person name="Varghese N."/>
            <person name="Submissions S."/>
        </authorList>
    </citation>
    <scope>NUCLEOTIDE SEQUENCE [LARGE SCALE GENOMIC DNA]</scope>
    <source>
        <strain evidence="3">DSM 123</strain>
    </source>
</reference>
<protein>
    <submittedName>
        <fullName evidence="2">SNF2 family N-terminal domain-containing protein</fullName>
    </submittedName>
</protein>
<sequence length="451" mass="49570">MKPLPTQLSGSLFLARNANALLADAPRVGKTGTAIIGADLNLEQDILVITTASGRPVWRRSWPLWSDFGRPVRVLSGPPTAREKLGGVTIVGWGQVSEPAMRAALMSRDFDRAILDESHAAKSFDAKRTAAVYGDLRDDGQALEKRTSITARAAGVWCLSGSPLPHDPSDAYPMLRALAPERLAADPARGWPDVTRYSAFESRYCIVRKKKTSQFRRINVVVGGRNTEELNARLKGFMLRRTQADVGIRPPVYELLPLMISGALRQHAEGDVDRAAILKAIDEGRTRELEMHLGPLRRNTGALKARAVVDAVKDEFDGGLDKIVLMYWHKEVGDALQLALEKFGVLRLDGSTPPAQRGPIEQAWLHDKSKRVFLGQIVAAGEAIDLSSAALLWFVEQSFTPKDMQQASLRITNHNQARQAVVRVCVIEGSIDEAIQASLMRLWAAIREVLG</sequence>
<evidence type="ECO:0000256" key="1">
    <source>
        <dbReference type="ARBA" id="ARBA00022801"/>
    </source>
</evidence>
<dbReference type="Proteomes" id="UP000199615">
    <property type="component" value="Unassembled WGS sequence"/>
</dbReference>
<keyword evidence="3" id="KW-1185">Reference proteome</keyword>
<dbReference type="Gene3D" id="3.40.50.300">
    <property type="entry name" value="P-loop containing nucleotide triphosphate hydrolases"/>
    <property type="match status" value="1"/>
</dbReference>
<proteinExistence type="predicted"/>
<name>A0A1H8WGX5_9BRAD</name>
<dbReference type="InterPro" id="IPR038718">
    <property type="entry name" value="SNF2-like_sf"/>
</dbReference>
<dbReference type="AlphaFoldDB" id="A0A1H8WGX5"/>
<accession>A0A1H8WGX5</accession>
<dbReference type="Gene3D" id="3.40.50.10810">
    <property type="entry name" value="Tandem AAA-ATPase domain"/>
    <property type="match status" value="1"/>
</dbReference>
<dbReference type="RefSeq" id="WP_139202692.1">
    <property type="nucleotide sequence ID" value="NZ_FODT01000012.1"/>
</dbReference>
<dbReference type="SUPFAM" id="SSF52540">
    <property type="entry name" value="P-loop containing nucleoside triphosphate hydrolases"/>
    <property type="match status" value="2"/>
</dbReference>
<dbReference type="GO" id="GO:0016787">
    <property type="term" value="F:hydrolase activity"/>
    <property type="evidence" value="ECO:0007669"/>
    <property type="project" value="UniProtKB-KW"/>
</dbReference>
<dbReference type="EMBL" id="FODT01000012">
    <property type="protein sequence ID" value="SEP26900.1"/>
    <property type="molecule type" value="Genomic_DNA"/>
</dbReference>